<dbReference type="RefSeq" id="WP_144089655.1">
    <property type="nucleotide sequence ID" value="NZ_VMHE01000039.1"/>
</dbReference>
<dbReference type="OrthoDB" id="9802264at2"/>
<name>A0A556P6K6_9BACI</name>
<dbReference type="InterPro" id="IPR003439">
    <property type="entry name" value="ABC_transporter-like_ATP-bd"/>
</dbReference>
<dbReference type="EMBL" id="VMHE01000039">
    <property type="protein sequence ID" value="TSJ60016.1"/>
    <property type="molecule type" value="Genomic_DNA"/>
</dbReference>
<protein>
    <submittedName>
        <fullName evidence="5">sn-glycerol-3-phosphate ABC transporter ATP-binding protein UgpC</fullName>
    </submittedName>
</protein>
<dbReference type="NCBIfam" id="NF008653">
    <property type="entry name" value="PRK11650.1"/>
    <property type="match status" value="1"/>
</dbReference>
<dbReference type="PROSITE" id="PS00211">
    <property type="entry name" value="ABC_TRANSPORTER_1"/>
    <property type="match status" value="1"/>
</dbReference>
<dbReference type="FunFam" id="3.40.50.300:FF:000042">
    <property type="entry name" value="Maltose/maltodextrin ABC transporter, ATP-binding protein"/>
    <property type="match status" value="1"/>
</dbReference>
<evidence type="ECO:0000256" key="3">
    <source>
        <dbReference type="ARBA" id="ARBA00022840"/>
    </source>
</evidence>
<dbReference type="GO" id="GO:0016887">
    <property type="term" value="F:ATP hydrolysis activity"/>
    <property type="evidence" value="ECO:0007669"/>
    <property type="project" value="InterPro"/>
</dbReference>
<dbReference type="GO" id="GO:0140359">
    <property type="term" value="F:ABC-type transporter activity"/>
    <property type="evidence" value="ECO:0007669"/>
    <property type="project" value="InterPro"/>
</dbReference>
<dbReference type="InterPro" id="IPR015855">
    <property type="entry name" value="ABC_transpr_MalK-like"/>
</dbReference>
<dbReference type="GO" id="GO:0005524">
    <property type="term" value="F:ATP binding"/>
    <property type="evidence" value="ECO:0007669"/>
    <property type="project" value="UniProtKB-KW"/>
</dbReference>
<dbReference type="PANTHER" id="PTHR43875">
    <property type="entry name" value="MALTODEXTRIN IMPORT ATP-BINDING PROTEIN MSMX"/>
    <property type="match status" value="1"/>
</dbReference>
<accession>A0A556P6K6</accession>
<organism evidence="5 6">
    <name type="scientific">Allobacillus salarius</name>
    <dbReference type="NCBI Taxonomy" id="1955272"/>
    <lineage>
        <taxon>Bacteria</taxon>
        <taxon>Bacillati</taxon>
        <taxon>Bacillota</taxon>
        <taxon>Bacilli</taxon>
        <taxon>Bacillales</taxon>
        <taxon>Bacillaceae</taxon>
        <taxon>Allobacillus</taxon>
    </lineage>
</organism>
<dbReference type="PROSITE" id="PS50893">
    <property type="entry name" value="ABC_TRANSPORTER_2"/>
    <property type="match status" value="1"/>
</dbReference>
<sequence length="376" mass="42416">MAELRLENINKFYGKDVQAVKDFDLHIQDKEFIVFVGPSGCGKSTTLRMIAGLEEITSGDLYIDDQRMNDVAPKNRDIAMVFQNYALYPHMTVYDNMAFGLKLRKFKKKEIKDRVNNAAKILGLEDYLHRKPKALSGGQRQRVALGRAIVRDAKVFLMDEPLSNLDAKLRVQMRAEIQKLHHRLQTTTIYVTHDQTEAMTMASRLVVMKDGIIQQVGTPKDVFDNPNNKFVAGFIGSPAMNFFNGFLSEGKIAIGNIDIEVPGDRYQQLKDQGYEGKSITLGVRPENIVSPTELQGTENITFFDAEVNVAELMGSETYLYSSLNDEEFIAKVAASAEHEAGDTVKLGFEMNHVHFFDQETEERIKVSQGNLTFQQS</sequence>
<dbReference type="Proteomes" id="UP000316425">
    <property type="component" value="Unassembled WGS sequence"/>
</dbReference>
<dbReference type="AlphaFoldDB" id="A0A556P6K6"/>
<evidence type="ECO:0000313" key="6">
    <source>
        <dbReference type="Proteomes" id="UP000316425"/>
    </source>
</evidence>
<dbReference type="Pfam" id="PF00005">
    <property type="entry name" value="ABC_tran"/>
    <property type="match status" value="1"/>
</dbReference>
<evidence type="ECO:0000256" key="2">
    <source>
        <dbReference type="ARBA" id="ARBA00022741"/>
    </source>
</evidence>
<evidence type="ECO:0000313" key="5">
    <source>
        <dbReference type="EMBL" id="TSJ60016.1"/>
    </source>
</evidence>
<reference evidence="5 6" key="1">
    <citation type="submission" date="2019-07" db="EMBL/GenBank/DDBJ databases">
        <title>Allobacillus sp. nov. SKP isolated from shrimp paste of Euphausiacea.</title>
        <authorList>
            <person name="Kanchanasin P."/>
            <person name="Tanasupawat S."/>
            <person name="Shi W."/>
            <person name="Wu L."/>
            <person name="Ma J."/>
        </authorList>
    </citation>
    <scope>NUCLEOTIDE SEQUENCE [LARGE SCALE GENOMIC DNA]</scope>
    <source>
        <strain evidence="5 6">SKP4-8</strain>
    </source>
</reference>
<keyword evidence="6" id="KW-1185">Reference proteome</keyword>
<dbReference type="InterPro" id="IPR047641">
    <property type="entry name" value="ABC_transpr_MalK/UgpC-like"/>
</dbReference>
<dbReference type="InterPro" id="IPR040582">
    <property type="entry name" value="OB_MalK-like"/>
</dbReference>
<keyword evidence="3 5" id="KW-0067">ATP-binding</keyword>
<comment type="caution">
    <text evidence="5">The sequence shown here is derived from an EMBL/GenBank/DDBJ whole genome shotgun (WGS) entry which is preliminary data.</text>
</comment>
<evidence type="ECO:0000259" key="4">
    <source>
        <dbReference type="PROSITE" id="PS50893"/>
    </source>
</evidence>
<dbReference type="Gene3D" id="2.40.50.100">
    <property type="match status" value="1"/>
</dbReference>
<dbReference type="InterPro" id="IPR017871">
    <property type="entry name" value="ABC_transporter-like_CS"/>
</dbReference>
<dbReference type="SUPFAM" id="SSF50331">
    <property type="entry name" value="MOP-like"/>
    <property type="match status" value="1"/>
</dbReference>
<dbReference type="GO" id="GO:0008643">
    <property type="term" value="P:carbohydrate transport"/>
    <property type="evidence" value="ECO:0007669"/>
    <property type="project" value="InterPro"/>
</dbReference>
<dbReference type="InterPro" id="IPR008995">
    <property type="entry name" value="Mo/tungstate-bd_C_term_dom"/>
</dbReference>
<dbReference type="Gene3D" id="2.40.50.140">
    <property type="entry name" value="Nucleic acid-binding proteins"/>
    <property type="match status" value="1"/>
</dbReference>
<dbReference type="SMART" id="SM00382">
    <property type="entry name" value="AAA"/>
    <property type="match status" value="1"/>
</dbReference>
<dbReference type="SUPFAM" id="SSF52540">
    <property type="entry name" value="P-loop containing nucleoside triphosphate hydrolases"/>
    <property type="match status" value="1"/>
</dbReference>
<dbReference type="GO" id="GO:0055052">
    <property type="term" value="C:ATP-binding cassette (ABC) transporter complex, substrate-binding subunit-containing"/>
    <property type="evidence" value="ECO:0007669"/>
    <property type="project" value="TreeGrafter"/>
</dbReference>
<keyword evidence="2" id="KW-0547">Nucleotide-binding</keyword>
<evidence type="ECO:0000256" key="1">
    <source>
        <dbReference type="ARBA" id="ARBA00022448"/>
    </source>
</evidence>
<dbReference type="CDD" id="cd03301">
    <property type="entry name" value="ABC_MalK_N"/>
    <property type="match status" value="1"/>
</dbReference>
<dbReference type="PANTHER" id="PTHR43875:SF1">
    <property type="entry name" value="OSMOPROTECTIVE COMPOUNDS UPTAKE ATP-BINDING PROTEIN GGTA"/>
    <property type="match status" value="1"/>
</dbReference>
<proteinExistence type="predicted"/>
<dbReference type="InterPro" id="IPR027417">
    <property type="entry name" value="P-loop_NTPase"/>
</dbReference>
<dbReference type="Pfam" id="PF17912">
    <property type="entry name" value="OB_MalK"/>
    <property type="match status" value="1"/>
</dbReference>
<dbReference type="Gene3D" id="3.40.50.300">
    <property type="entry name" value="P-loop containing nucleotide triphosphate hydrolases"/>
    <property type="match status" value="1"/>
</dbReference>
<dbReference type="InterPro" id="IPR012340">
    <property type="entry name" value="NA-bd_OB-fold"/>
</dbReference>
<dbReference type="InterPro" id="IPR003593">
    <property type="entry name" value="AAA+_ATPase"/>
</dbReference>
<feature type="domain" description="ABC transporter" evidence="4">
    <location>
        <begin position="4"/>
        <end position="235"/>
    </location>
</feature>
<keyword evidence="1" id="KW-0813">Transport</keyword>
<gene>
    <name evidence="5" type="primary">ugpC</name>
    <name evidence="5" type="ORF">FPQ13_12475</name>
</gene>